<feature type="repeat" description="TPR" evidence="1">
    <location>
        <begin position="181"/>
        <end position="214"/>
    </location>
</feature>
<evidence type="ECO:0000313" key="2">
    <source>
        <dbReference type="EMBL" id="CAG8491161.1"/>
    </source>
</evidence>
<evidence type="ECO:0000313" key="3">
    <source>
        <dbReference type="Proteomes" id="UP000789831"/>
    </source>
</evidence>
<dbReference type="AlphaFoldDB" id="A0A9N8WND0"/>
<dbReference type="InterPro" id="IPR019734">
    <property type="entry name" value="TPR_rpt"/>
</dbReference>
<evidence type="ECO:0000256" key="1">
    <source>
        <dbReference type="PROSITE-ProRule" id="PRU00339"/>
    </source>
</evidence>
<protein>
    <submittedName>
        <fullName evidence="2">4079_t:CDS:1</fullName>
    </submittedName>
</protein>
<keyword evidence="3" id="KW-1185">Reference proteome</keyword>
<dbReference type="Gene3D" id="1.25.40.10">
    <property type="entry name" value="Tetratricopeptide repeat domain"/>
    <property type="match status" value="1"/>
</dbReference>
<gene>
    <name evidence="2" type="ORF">AGERDE_LOCUS3758</name>
</gene>
<proteinExistence type="predicted"/>
<dbReference type="Proteomes" id="UP000789831">
    <property type="component" value="Unassembled WGS sequence"/>
</dbReference>
<accession>A0A9N8WND0</accession>
<organism evidence="2 3">
    <name type="scientific">Ambispora gerdemannii</name>
    <dbReference type="NCBI Taxonomy" id="144530"/>
    <lineage>
        <taxon>Eukaryota</taxon>
        <taxon>Fungi</taxon>
        <taxon>Fungi incertae sedis</taxon>
        <taxon>Mucoromycota</taxon>
        <taxon>Glomeromycotina</taxon>
        <taxon>Glomeromycetes</taxon>
        <taxon>Archaeosporales</taxon>
        <taxon>Ambisporaceae</taxon>
        <taxon>Ambispora</taxon>
    </lineage>
</organism>
<keyword evidence="1" id="KW-0802">TPR repeat</keyword>
<dbReference type="InterPro" id="IPR011990">
    <property type="entry name" value="TPR-like_helical_dom_sf"/>
</dbReference>
<dbReference type="EMBL" id="CAJVPL010000389">
    <property type="protein sequence ID" value="CAG8491161.1"/>
    <property type="molecule type" value="Genomic_DNA"/>
</dbReference>
<dbReference type="PROSITE" id="PS50005">
    <property type="entry name" value="TPR"/>
    <property type="match status" value="1"/>
</dbReference>
<dbReference type="OrthoDB" id="2416021at2759"/>
<reference evidence="2" key="1">
    <citation type="submission" date="2021-06" db="EMBL/GenBank/DDBJ databases">
        <authorList>
            <person name="Kallberg Y."/>
            <person name="Tangrot J."/>
            <person name="Rosling A."/>
        </authorList>
    </citation>
    <scope>NUCLEOTIDE SEQUENCE</scope>
    <source>
        <strain evidence="2">MT106</strain>
    </source>
</reference>
<name>A0A9N8WND0_9GLOM</name>
<comment type="caution">
    <text evidence="2">The sequence shown here is derived from an EMBL/GenBank/DDBJ whole genome shotgun (WGS) entry which is preliminary data.</text>
</comment>
<sequence length="479" mass="54973">MNTHSGDYDNAISIAAELYTAKSHIIDDSFLTLPKVSTSHKAMSPPFEWLVHILAGDAQGLKGEWEEAMKEFNNAMLLKSCLKYNRYLEALYFRIANAQIEISKRVSELDTSLEHLLRTKETASTGLIHFKNSQILNHLKGSSFLLLKEHKSALDCFSESVLNSTVRACEHAFYDSQWTLVKSIIGMGLAWHALSDYPKALEAYRRGLKLIEQARDYNKQNRNSLREHMMHEFRNINHGENLIDKALKWCWWARPGILKELHLQKLETITLYNIRILKYYESFNQKNNFNRSNDNISSDFSLKSPSSIFESKTATTPRIPIDPKSILTPTHLAKIHHLAGYYHLFKRNDYHAAYKKFLHAQFQDASILEGWLARRDILDSGYLLKEGDSSNNNQSNDFDDDIDINGSEVEEKDRKMIEHELLTDTSPAQGSIRLSMINDVISKMMRDEWGGGNCEKKQGVKERVIEPFVENIAGVDLIS</sequence>
<dbReference type="SUPFAM" id="SSF48452">
    <property type="entry name" value="TPR-like"/>
    <property type="match status" value="1"/>
</dbReference>